<organism evidence="5 6">
    <name type="scientific">Thermanaeromonas toyohensis ToBE</name>
    <dbReference type="NCBI Taxonomy" id="698762"/>
    <lineage>
        <taxon>Bacteria</taxon>
        <taxon>Bacillati</taxon>
        <taxon>Bacillota</taxon>
        <taxon>Clostridia</taxon>
        <taxon>Neomoorellales</taxon>
        <taxon>Neomoorellaceae</taxon>
        <taxon>Thermanaeromonas</taxon>
    </lineage>
</organism>
<dbReference type="Pfam" id="PF12116">
    <property type="entry name" value="SpoIIID"/>
    <property type="match status" value="1"/>
</dbReference>
<dbReference type="Proteomes" id="UP000192569">
    <property type="component" value="Chromosome I"/>
</dbReference>
<evidence type="ECO:0000256" key="4">
    <source>
        <dbReference type="SAM" id="MobiDB-lite"/>
    </source>
</evidence>
<keyword evidence="2" id="KW-0238">DNA-binding</keyword>
<sequence length="93" mass="10840">MQDHIRERVLKIAAYLVQHNCTVRQAAIVFRVSKSTVHKDVTERLPRLNEDLAGKVRQVLDQNKAERHLRGGEATRKKYQEKKERRISPPVAE</sequence>
<evidence type="ECO:0000313" key="6">
    <source>
        <dbReference type="Proteomes" id="UP000192569"/>
    </source>
</evidence>
<dbReference type="InterPro" id="IPR018356">
    <property type="entry name" value="Tscrpt_reg_HTH_DeoR_CS"/>
</dbReference>
<dbReference type="PROSITE" id="PS00894">
    <property type="entry name" value="HTH_DEOR_1"/>
    <property type="match status" value="1"/>
</dbReference>
<dbReference type="GO" id="GO:0003677">
    <property type="term" value="F:DNA binding"/>
    <property type="evidence" value="ECO:0007669"/>
    <property type="project" value="UniProtKB-KW"/>
</dbReference>
<evidence type="ECO:0000256" key="2">
    <source>
        <dbReference type="ARBA" id="ARBA00023125"/>
    </source>
</evidence>
<name>A0A1W1V953_9FIRM</name>
<accession>A0A1W1V953</accession>
<keyword evidence="6" id="KW-1185">Reference proteome</keyword>
<dbReference type="InterPro" id="IPR014208">
    <property type="entry name" value="Spore_III_D"/>
</dbReference>
<dbReference type="NCBIfam" id="TIGR02844">
    <property type="entry name" value="spore_III_D"/>
    <property type="match status" value="1"/>
</dbReference>
<dbReference type="AlphaFoldDB" id="A0A1W1V953"/>
<feature type="compositionally biased region" description="Basic and acidic residues" evidence="4">
    <location>
        <begin position="63"/>
        <end position="87"/>
    </location>
</feature>
<gene>
    <name evidence="5" type="ORF">SAMN00808754_0172</name>
</gene>
<reference evidence="5 6" key="1">
    <citation type="submission" date="2017-04" db="EMBL/GenBank/DDBJ databases">
        <authorList>
            <person name="Afonso C.L."/>
            <person name="Miller P.J."/>
            <person name="Scott M.A."/>
            <person name="Spackman E."/>
            <person name="Goraichik I."/>
            <person name="Dimitrov K.M."/>
            <person name="Suarez D.L."/>
            <person name="Swayne D.E."/>
        </authorList>
    </citation>
    <scope>NUCLEOTIDE SEQUENCE [LARGE SCALE GENOMIC DNA]</scope>
    <source>
        <strain evidence="5 6">ToBE</strain>
    </source>
</reference>
<keyword evidence="3" id="KW-0804">Transcription</keyword>
<evidence type="ECO:0000313" key="5">
    <source>
        <dbReference type="EMBL" id="SMB89514.1"/>
    </source>
</evidence>
<keyword evidence="1" id="KW-0805">Transcription regulation</keyword>
<dbReference type="EMBL" id="LT838272">
    <property type="protein sequence ID" value="SMB89514.1"/>
    <property type="molecule type" value="Genomic_DNA"/>
</dbReference>
<dbReference type="STRING" id="698762.SAMN00808754_0172"/>
<dbReference type="RefSeq" id="WP_084663118.1">
    <property type="nucleotide sequence ID" value="NZ_LT838272.1"/>
</dbReference>
<feature type="region of interest" description="Disordered" evidence="4">
    <location>
        <begin position="62"/>
        <end position="93"/>
    </location>
</feature>
<protein>
    <submittedName>
        <fullName evidence="5">Putative DeoR family transcriptional regulator, stage III sporulation protein D</fullName>
    </submittedName>
</protein>
<proteinExistence type="predicted"/>
<evidence type="ECO:0000256" key="3">
    <source>
        <dbReference type="ARBA" id="ARBA00023163"/>
    </source>
</evidence>
<dbReference type="OrthoDB" id="1682956at2"/>
<evidence type="ECO:0000256" key="1">
    <source>
        <dbReference type="ARBA" id="ARBA00023015"/>
    </source>
</evidence>
<dbReference type="GO" id="GO:0003700">
    <property type="term" value="F:DNA-binding transcription factor activity"/>
    <property type="evidence" value="ECO:0007669"/>
    <property type="project" value="InterPro"/>
</dbReference>